<proteinExistence type="predicted"/>
<evidence type="ECO:0000313" key="2">
    <source>
        <dbReference type="EMBL" id="CAG6750603.1"/>
    </source>
</evidence>
<organism evidence="2">
    <name type="scientific">Cacopsylla melanoneura</name>
    <dbReference type="NCBI Taxonomy" id="428564"/>
    <lineage>
        <taxon>Eukaryota</taxon>
        <taxon>Metazoa</taxon>
        <taxon>Ecdysozoa</taxon>
        <taxon>Arthropoda</taxon>
        <taxon>Hexapoda</taxon>
        <taxon>Insecta</taxon>
        <taxon>Pterygota</taxon>
        <taxon>Neoptera</taxon>
        <taxon>Paraneoptera</taxon>
        <taxon>Hemiptera</taxon>
        <taxon>Sternorrhyncha</taxon>
        <taxon>Psylloidea</taxon>
        <taxon>Psyllidae</taxon>
        <taxon>Psyllinae</taxon>
        <taxon>Cacopsylla</taxon>
    </lineage>
</organism>
<dbReference type="AlphaFoldDB" id="A0A8D8ZMQ9"/>
<dbReference type="PROSITE" id="PS51184">
    <property type="entry name" value="JMJC"/>
    <property type="match status" value="1"/>
</dbReference>
<dbReference type="PANTHER" id="PTHR12480:SF19">
    <property type="entry name" value="CUPIN-LIKE DOMAIN-CONTAINING PROTEIN"/>
    <property type="match status" value="1"/>
</dbReference>
<protein>
    <recommendedName>
        <fullName evidence="1">JmjC domain-containing protein</fullName>
    </recommendedName>
</protein>
<sequence>MICQKMFISFRNNCDDSATKSLRSLYSRPYFLPETSESKTSDWIFMGSPGYGAQMHVDHVNYPSWQAQLRGSKLWTLLPPPECSSDCKKLKVLVEFGEIIVLDTNKWFHETKIVNNEVSITIGAEYD</sequence>
<dbReference type="Gene3D" id="2.60.120.650">
    <property type="entry name" value="Cupin"/>
    <property type="match status" value="1"/>
</dbReference>
<dbReference type="SUPFAM" id="SSF51197">
    <property type="entry name" value="Clavaminate synthase-like"/>
    <property type="match status" value="1"/>
</dbReference>
<dbReference type="GO" id="GO:0016706">
    <property type="term" value="F:2-oxoglutarate-dependent dioxygenase activity"/>
    <property type="evidence" value="ECO:0007669"/>
    <property type="project" value="TreeGrafter"/>
</dbReference>
<accession>A0A8D8ZMQ9</accession>
<dbReference type="PANTHER" id="PTHR12480">
    <property type="entry name" value="ARGININE DEMETHYLASE AND LYSYL-HYDROXYLASE JMJD"/>
    <property type="match status" value="1"/>
</dbReference>
<reference evidence="2" key="1">
    <citation type="submission" date="2021-05" db="EMBL/GenBank/DDBJ databases">
        <authorList>
            <person name="Alioto T."/>
            <person name="Alioto T."/>
            <person name="Gomez Garrido J."/>
        </authorList>
    </citation>
    <scope>NUCLEOTIDE SEQUENCE</scope>
</reference>
<dbReference type="InterPro" id="IPR003347">
    <property type="entry name" value="JmjC_dom"/>
</dbReference>
<name>A0A8D8ZMQ9_9HEMI</name>
<evidence type="ECO:0000259" key="1">
    <source>
        <dbReference type="PROSITE" id="PS51184"/>
    </source>
</evidence>
<dbReference type="EMBL" id="HBUF01527261">
    <property type="protein sequence ID" value="CAG6750603.1"/>
    <property type="molecule type" value="Transcribed_RNA"/>
</dbReference>
<dbReference type="InterPro" id="IPR050910">
    <property type="entry name" value="JMJD6_ArgDemeth/LysHydrox"/>
</dbReference>
<feature type="domain" description="JmjC" evidence="1">
    <location>
        <begin position="17"/>
        <end position="127"/>
    </location>
</feature>